<accession>A0A8J3HXH4</accession>
<dbReference type="PANTHER" id="PTHR30480">
    <property type="entry name" value="BETA-HEXOSAMINIDASE-RELATED"/>
    <property type="match status" value="1"/>
</dbReference>
<dbReference type="RefSeq" id="WP_220192224.1">
    <property type="nucleotide sequence ID" value="NZ_BNJF01000001.1"/>
</dbReference>
<dbReference type="InterPro" id="IPR017853">
    <property type="entry name" value="GH"/>
</dbReference>
<keyword evidence="7" id="KW-1185">Reference proteome</keyword>
<dbReference type="GO" id="GO:0009254">
    <property type="term" value="P:peptidoglycan turnover"/>
    <property type="evidence" value="ECO:0007669"/>
    <property type="project" value="TreeGrafter"/>
</dbReference>
<dbReference type="Pfam" id="PF00933">
    <property type="entry name" value="Glyco_hydro_3"/>
    <property type="match status" value="1"/>
</dbReference>
<comment type="caution">
    <text evidence="6">The sequence shown here is derived from an EMBL/GenBank/DDBJ whole genome shotgun (WGS) entry which is preliminary data.</text>
</comment>
<dbReference type="Proteomes" id="UP000612362">
    <property type="component" value="Unassembled WGS sequence"/>
</dbReference>
<dbReference type="Gene3D" id="3.20.20.300">
    <property type="entry name" value="Glycoside hydrolase, family 3, N-terminal domain"/>
    <property type="match status" value="1"/>
</dbReference>
<dbReference type="PANTHER" id="PTHR30480:SF16">
    <property type="entry name" value="GLYCOSIDE HYDROLASE FAMILY 3 DOMAIN PROTEIN"/>
    <property type="match status" value="1"/>
</dbReference>
<keyword evidence="2 6" id="KW-0378">Hydrolase</keyword>
<comment type="similarity">
    <text evidence="1">Belongs to the glycosyl hydrolase 3 family.</text>
</comment>
<dbReference type="InterPro" id="IPR001764">
    <property type="entry name" value="Glyco_hydro_3_N"/>
</dbReference>
<evidence type="ECO:0000256" key="2">
    <source>
        <dbReference type="ARBA" id="ARBA00022801"/>
    </source>
</evidence>
<dbReference type="InterPro" id="IPR036962">
    <property type="entry name" value="Glyco_hydro_3_N_sf"/>
</dbReference>
<feature type="domain" description="Glycoside hydrolase family 3 N-terminal" evidence="5">
    <location>
        <begin position="83"/>
        <end position="408"/>
    </location>
</feature>
<dbReference type="GO" id="GO:0004553">
    <property type="term" value="F:hydrolase activity, hydrolyzing O-glycosyl compounds"/>
    <property type="evidence" value="ECO:0007669"/>
    <property type="project" value="InterPro"/>
</dbReference>
<feature type="compositionally biased region" description="Low complexity" evidence="4">
    <location>
        <begin position="40"/>
        <end position="55"/>
    </location>
</feature>
<gene>
    <name evidence="6" type="ORF">KSX_08760</name>
</gene>
<evidence type="ECO:0000256" key="1">
    <source>
        <dbReference type="ARBA" id="ARBA00005336"/>
    </source>
</evidence>
<evidence type="ECO:0000256" key="4">
    <source>
        <dbReference type="SAM" id="MobiDB-lite"/>
    </source>
</evidence>
<dbReference type="SUPFAM" id="SSF51445">
    <property type="entry name" value="(Trans)glycosidases"/>
    <property type="match status" value="1"/>
</dbReference>
<evidence type="ECO:0000313" key="6">
    <source>
        <dbReference type="EMBL" id="GHO42713.1"/>
    </source>
</evidence>
<evidence type="ECO:0000256" key="3">
    <source>
        <dbReference type="ARBA" id="ARBA00023295"/>
    </source>
</evidence>
<dbReference type="EMBL" id="BNJF01000001">
    <property type="protein sequence ID" value="GHO42713.1"/>
    <property type="molecule type" value="Genomic_DNA"/>
</dbReference>
<dbReference type="PROSITE" id="PS51257">
    <property type="entry name" value="PROKAR_LIPOPROTEIN"/>
    <property type="match status" value="1"/>
</dbReference>
<proteinExistence type="inferred from homology"/>
<organism evidence="6 7">
    <name type="scientific">Ktedonospora formicarum</name>
    <dbReference type="NCBI Taxonomy" id="2778364"/>
    <lineage>
        <taxon>Bacteria</taxon>
        <taxon>Bacillati</taxon>
        <taxon>Chloroflexota</taxon>
        <taxon>Ktedonobacteria</taxon>
        <taxon>Ktedonobacterales</taxon>
        <taxon>Ktedonobacteraceae</taxon>
        <taxon>Ktedonospora</taxon>
    </lineage>
</organism>
<protein>
    <submittedName>
        <fullName evidence="6">Glycoside hydrolase family 3</fullName>
    </submittedName>
</protein>
<dbReference type="AlphaFoldDB" id="A0A8J3HXH4"/>
<dbReference type="GO" id="GO:0005975">
    <property type="term" value="P:carbohydrate metabolic process"/>
    <property type="evidence" value="ECO:0007669"/>
    <property type="project" value="InterPro"/>
</dbReference>
<dbReference type="InterPro" id="IPR050226">
    <property type="entry name" value="NagZ_Beta-hexosaminidase"/>
</dbReference>
<keyword evidence="3" id="KW-0326">Glycosidase</keyword>
<sequence length="419" mass="45367">MIKQSQPTAYPIHRTVLQRSFFSICCLILLLTGCANIPQQQVSTPTPTPTRQTTTKGDENTAEDLALSQRLAKAKSILQQMSLEEKLGQLIMVEYMGATYEGSELSYMVSKQHVGGYLYQSVNGNFDPPSNTIDTAKQIPISANQDAKIPLLIAIDQEGGEVNKLATFYGETPSASTLGASDDPETVFKAGTQTAEHMKQLGINTDLAPVVDVATATPPLLSMRTFGTNAQTVSTYAGQFLDGLQKNNIIGTLKHFPGLGSLTSNDDPHNTLPIVNRSRQDLDKIDLAPYKQIIENEHPAMIMSTDVVTTAIDPDLPAELSPKAINGVLRKELGYNGVVITDGLYMQGITAKWSIPEAAVMAIVAGNDMIEGPYDSTQVEGVIEALQKAVQSGELTQQRVDEAVERILLMKLQYGIIKA</sequence>
<name>A0A8J3HXH4_9CHLR</name>
<evidence type="ECO:0000259" key="5">
    <source>
        <dbReference type="Pfam" id="PF00933"/>
    </source>
</evidence>
<reference evidence="6" key="1">
    <citation type="submission" date="2020-10" db="EMBL/GenBank/DDBJ databases">
        <title>Taxonomic study of unclassified bacteria belonging to the class Ktedonobacteria.</title>
        <authorList>
            <person name="Yabe S."/>
            <person name="Wang C.M."/>
            <person name="Zheng Y."/>
            <person name="Sakai Y."/>
            <person name="Cavaletti L."/>
            <person name="Monciardini P."/>
            <person name="Donadio S."/>
        </authorList>
    </citation>
    <scope>NUCLEOTIDE SEQUENCE</scope>
    <source>
        <strain evidence="6">SOSP1-1</strain>
    </source>
</reference>
<feature type="region of interest" description="Disordered" evidence="4">
    <location>
        <begin position="40"/>
        <end position="61"/>
    </location>
</feature>
<evidence type="ECO:0000313" key="7">
    <source>
        <dbReference type="Proteomes" id="UP000612362"/>
    </source>
</evidence>